<reference evidence="8 9" key="1">
    <citation type="journal article" date="2009" name="Appl. Environ. Microbiol.">
        <title>Three genomes from the phylum Acidobacteria provide insight into the lifestyles of these microorganisms in soils.</title>
        <authorList>
            <person name="Ward N.L."/>
            <person name="Challacombe J.F."/>
            <person name="Janssen P.H."/>
            <person name="Henrissat B."/>
            <person name="Coutinho P.M."/>
            <person name="Wu M."/>
            <person name="Xie G."/>
            <person name="Haft D.H."/>
            <person name="Sait M."/>
            <person name="Badger J."/>
            <person name="Barabote R.D."/>
            <person name="Bradley B."/>
            <person name="Brettin T.S."/>
            <person name="Brinkac L.M."/>
            <person name="Bruce D."/>
            <person name="Creasy T."/>
            <person name="Daugherty S.C."/>
            <person name="Davidsen T.M."/>
            <person name="DeBoy R.T."/>
            <person name="Detter J.C."/>
            <person name="Dodson R.J."/>
            <person name="Durkin A.S."/>
            <person name="Ganapathy A."/>
            <person name="Gwinn-Giglio M."/>
            <person name="Han C.S."/>
            <person name="Khouri H."/>
            <person name="Kiss H."/>
            <person name="Kothari S.P."/>
            <person name="Madupu R."/>
            <person name="Nelson K.E."/>
            <person name="Nelson W.C."/>
            <person name="Paulsen I."/>
            <person name="Penn K."/>
            <person name="Ren Q."/>
            <person name="Rosovitz M.J."/>
            <person name="Selengut J.D."/>
            <person name="Shrivastava S."/>
            <person name="Sullivan S.A."/>
            <person name="Tapia R."/>
            <person name="Thompson L.S."/>
            <person name="Watkins K.L."/>
            <person name="Yang Q."/>
            <person name="Yu C."/>
            <person name="Zafar N."/>
            <person name="Zhou L."/>
            <person name="Kuske C.R."/>
        </authorList>
    </citation>
    <scope>NUCLEOTIDE SEQUENCE [LARGE SCALE GENOMIC DNA]</scope>
    <source>
        <strain evidence="8 9">Ellin345</strain>
    </source>
</reference>
<comment type="similarity">
    <text evidence="1">Belongs to the Lgt family.</text>
</comment>
<protein>
    <submittedName>
        <fullName evidence="8">Prolipoprotein diacylglyceryl transferase</fullName>
    </submittedName>
</protein>
<dbReference type="EnsemblBacteria" id="ABF41136">
    <property type="protein sequence ID" value="ABF41136"/>
    <property type="gene ID" value="Acid345_2135"/>
</dbReference>
<sequence>MHFPFYLPLGPLHLPAHLIFEALAYFVGFRIYLHLRRTRGDVVHEDIRWWVITAAALGAAAGSKLLSVLEEPSYLITHWREPFVLLNGKTIVGGLIGGWIAVEFCKKKLGERERTGDLFVLPLCIGIAIGRVGCFLTGPGDHTFGAASSLPWAMDFGDGARRHPLPLYEIVFLLALSALLWRVLNRPHANGDVFKMFMCTYMGWRFATEFLKDREPLVLGITAIQWACVGVILFYLPDIWRWLRRRDPKLAVATGD</sequence>
<feature type="transmembrane region" description="Helical" evidence="7">
    <location>
        <begin position="47"/>
        <end position="66"/>
    </location>
</feature>
<evidence type="ECO:0000256" key="5">
    <source>
        <dbReference type="ARBA" id="ARBA00022989"/>
    </source>
</evidence>
<dbReference type="GO" id="GO:0008961">
    <property type="term" value="F:phosphatidylglycerol-prolipoprotein diacylglyceryl transferase activity"/>
    <property type="evidence" value="ECO:0007669"/>
    <property type="project" value="InterPro"/>
</dbReference>
<evidence type="ECO:0000256" key="2">
    <source>
        <dbReference type="ARBA" id="ARBA00022475"/>
    </source>
</evidence>
<accession>Q1IPR4</accession>
<feature type="transmembrane region" description="Helical" evidence="7">
    <location>
        <begin position="86"/>
        <end position="106"/>
    </location>
</feature>
<evidence type="ECO:0000256" key="7">
    <source>
        <dbReference type="SAM" id="Phobius"/>
    </source>
</evidence>
<evidence type="ECO:0000256" key="3">
    <source>
        <dbReference type="ARBA" id="ARBA00022679"/>
    </source>
</evidence>
<feature type="transmembrane region" description="Helical" evidence="7">
    <location>
        <begin position="12"/>
        <end position="35"/>
    </location>
</feature>
<dbReference type="GO" id="GO:0005886">
    <property type="term" value="C:plasma membrane"/>
    <property type="evidence" value="ECO:0007669"/>
    <property type="project" value="InterPro"/>
</dbReference>
<dbReference type="EMBL" id="CP000360">
    <property type="protein sequence ID" value="ABF41136.1"/>
    <property type="molecule type" value="Genomic_DNA"/>
</dbReference>
<dbReference type="GO" id="GO:0042158">
    <property type="term" value="P:lipoprotein biosynthetic process"/>
    <property type="evidence" value="ECO:0007669"/>
    <property type="project" value="InterPro"/>
</dbReference>
<keyword evidence="5 7" id="KW-1133">Transmembrane helix</keyword>
<keyword evidence="3 8" id="KW-0808">Transferase</keyword>
<gene>
    <name evidence="8" type="ordered locus">Acid345_2135</name>
</gene>
<keyword evidence="2" id="KW-1003">Cell membrane</keyword>
<dbReference type="PANTHER" id="PTHR30589">
    <property type="entry name" value="PROLIPOPROTEIN DIACYLGLYCERYL TRANSFERASE"/>
    <property type="match status" value="1"/>
</dbReference>
<dbReference type="Pfam" id="PF01790">
    <property type="entry name" value="LGT"/>
    <property type="match status" value="1"/>
</dbReference>
<keyword evidence="4 7" id="KW-0812">Transmembrane</keyword>
<name>Q1IPR4_KORVE</name>
<dbReference type="Proteomes" id="UP000002432">
    <property type="component" value="Chromosome"/>
</dbReference>
<evidence type="ECO:0000313" key="8">
    <source>
        <dbReference type="EMBL" id="ABF41136.1"/>
    </source>
</evidence>
<keyword evidence="9" id="KW-1185">Reference proteome</keyword>
<dbReference type="HOGENOM" id="CLU_013386_1_2_0"/>
<dbReference type="AlphaFoldDB" id="Q1IPR4"/>
<keyword evidence="6 7" id="KW-0472">Membrane</keyword>
<evidence type="ECO:0000313" key="9">
    <source>
        <dbReference type="Proteomes" id="UP000002432"/>
    </source>
</evidence>
<dbReference type="InterPro" id="IPR001640">
    <property type="entry name" value="Lgt"/>
</dbReference>
<proteinExistence type="inferred from homology"/>
<dbReference type="KEGG" id="aba:Acid345_2135"/>
<feature type="transmembrane region" description="Helical" evidence="7">
    <location>
        <begin position="193"/>
        <end position="211"/>
    </location>
</feature>
<feature type="transmembrane region" description="Helical" evidence="7">
    <location>
        <begin position="118"/>
        <end position="138"/>
    </location>
</feature>
<evidence type="ECO:0000256" key="6">
    <source>
        <dbReference type="ARBA" id="ARBA00023136"/>
    </source>
</evidence>
<dbReference type="PANTHER" id="PTHR30589:SF0">
    <property type="entry name" value="PHOSPHATIDYLGLYCEROL--PROLIPOPROTEIN DIACYLGLYCERYL TRANSFERASE"/>
    <property type="match status" value="1"/>
</dbReference>
<feature type="transmembrane region" description="Helical" evidence="7">
    <location>
        <begin position="165"/>
        <end position="184"/>
    </location>
</feature>
<feature type="transmembrane region" description="Helical" evidence="7">
    <location>
        <begin position="217"/>
        <end position="236"/>
    </location>
</feature>
<organism evidence="8 9">
    <name type="scientific">Koribacter versatilis (strain Ellin345)</name>
    <dbReference type="NCBI Taxonomy" id="204669"/>
    <lineage>
        <taxon>Bacteria</taxon>
        <taxon>Pseudomonadati</taxon>
        <taxon>Acidobacteriota</taxon>
        <taxon>Terriglobia</taxon>
        <taxon>Terriglobales</taxon>
        <taxon>Candidatus Korobacteraceae</taxon>
        <taxon>Candidatus Korobacter</taxon>
    </lineage>
</organism>
<dbReference type="eggNOG" id="COG0682">
    <property type="taxonomic scope" value="Bacteria"/>
</dbReference>
<evidence type="ECO:0000256" key="1">
    <source>
        <dbReference type="ARBA" id="ARBA00007150"/>
    </source>
</evidence>
<dbReference type="RefSeq" id="WP_011522937.1">
    <property type="nucleotide sequence ID" value="NC_008009.1"/>
</dbReference>
<dbReference type="OrthoDB" id="871140at2"/>
<evidence type="ECO:0000256" key="4">
    <source>
        <dbReference type="ARBA" id="ARBA00022692"/>
    </source>
</evidence>
<dbReference type="STRING" id="204669.Acid345_2135"/>